<dbReference type="SUPFAM" id="SSF50974">
    <property type="entry name" value="Nitrous oxide reductase, N-terminal domain"/>
    <property type="match status" value="2"/>
</dbReference>
<evidence type="ECO:0000256" key="1">
    <source>
        <dbReference type="ARBA" id="ARBA00022617"/>
    </source>
</evidence>
<dbReference type="InterPro" id="IPR011045">
    <property type="entry name" value="N2O_reductase_N"/>
</dbReference>
<gene>
    <name evidence="6" type="ORF">Pla52n_49310</name>
</gene>
<sequence>MLSLLKLTVFTLRDTLNKAFFAFLSVALALPTGSPCVAQSTNVLAPNVSTSTIESAIDRSPVDLVVDSSGNWIVSANETSDSISLIDVANRRVVDEVACGQHPSAIAITPDDRVLVSCGWSGEVVVFAIQNDQLERIGGIDVGFHPHGLAVNAEGTRAYVGLNATGEVAELDLVELRMTRKFAVGQWPRYLTLSPDGSRLAVGCSGESEIRVVDTQSGELLYEEPLSGGINLGHMVTSEDGLYAYFPWMVYRTNPITVGNIRRGWVLASRIGRVRLDGPAYREAISLDVPEMAVADPHGLAITPDTKHLVASASGTHELLVYRLNDLPFVGTGGPGDLIERELQFDRKRFFRIPLGGRPMGIRIAADSQTVFVANYLRNSIQWVDLSTQRVEHEVDLGGPQEQTLERRGMAVFYDGQRSLDQWYSCHSCHQDGGVNSKPMDTLNDGTEMTLKSVLPLYGVTKTGPWTWHGWQTDLTDAMHKSITTTMRGAAPSDDDKQALIAYLDFMPEPPNPFLAASGGKLSDAAQRGREVFQSANAACADCHSGDHFTDGENHDVGLGSEDDLYDGFNTPSLRGLYRKTRWLHNGRAKTLQRLLNELHSPEKVSGGAPLTESQTADLIEYLLTL</sequence>
<feature type="domain" description="Cytochrome c" evidence="5">
    <location>
        <begin position="404"/>
        <end position="508"/>
    </location>
</feature>
<dbReference type="OrthoDB" id="9772811at2"/>
<name>A0A5C6AGI6_9BACT</name>
<proteinExistence type="predicted"/>
<dbReference type="InterPro" id="IPR015943">
    <property type="entry name" value="WD40/YVTN_repeat-like_dom_sf"/>
</dbReference>
<dbReference type="Gene3D" id="1.10.760.10">
    <property type="entry name" value="Cytochrome c-like domain"/>
    <property type="match status" value="2"/>
</dbReference>
<keyword evidence="1 4" id="KW-0349">Heme</keyword>
<dbReference type="InterPro" id="IPR011964">
    <property type="entry name" value="YVTN_b-propeller_repeat"/>
</dbReference>
<dbReference type="Proteomes" id="UP000320176">
    <property type="component" value="Unassembled WGS sequence"/>
</dbReference>
<dbReference type="RefSeq" id="WP_146522001.1">
    <property type="nucleotide sequence ID" value="NZ_CP151726.1"/>
</dbReference>
<dbReference type="GO" id="GO:0009055">
    <property type="term" value="F:electron transfer activity"/>
    <property type="evidence" value="ECO:0007669"/>
    <property type="project" value="InterPro"/>
</dbReference>
<evidence type="ECO:0000259" key="5">
    <source>
        <dbReference type="PROSITE" id="PS51007"/>
    </source>
</evidence>
<dbReference type="InterPro" id="IPR009056">
    <property type="entry name" value="Cyt_c-like_dom"/>
</dbReference>
<dbReference type="PANTHER" id="PTHR47197:SF3">
    <property type="entry name" value="DIHYDRO-HEME D1 DEHYDROGENASE"/>
    <property type="match status" value="1"/>
</dbReference>
<dbReference type="AlphaFoldDB" id="A0A5C6AGI6"/>
<evidence type="ECO:0000313" key="6">
    <source>
        <dbReference type="EMBL" id="TWT98418.1"/>
    </source>
</evidence>
<accession>A0A5C6AGI6</accession>
<feature type="domain" description="Cytochrome c" evidence="5">
    <location>
        <begin position="524"/>
        <end position="626"/>
    </location>
</feature>
<organism evidence="6 7">
    <name type="scientific">Stieleria varia</name>
    <dbReference type="NCBI Taxonomy" id="2528005"/>
    <lineage>
        <taxon>Bacteria</taxon>
        <taxon>Pseudomonadati</taxon>
        <taxon>Planctomycetota</taxon>
        <taxon>Planctomycetia</taxon>
        <taxon>Pirellulales</taxon>
        <taxon>Pirellulaceae</taxon>
        <taxon>Stieleria</taxon>
    </lineage>
</organism>
<keyword evidence="7" id="KW-1185">Reference proteome</keyword>
<protein>
    <submittedName>
        <fullName evidence="6">Lactonase, 7-bladed beta-propeller</fullName>
    </submittedName>
</protein>
<dbReference type="GO" id="GO:0020037">
    <property type="term" value="F:heme binding"/>
    <property type="evidence" value="ECO:0007669"/>
    <property type="project" value="InterPro"/>
</dbReference>
<dbReference type="PANTHER" id="PTHR47197">
    <property type="entry name" value="PROTEIN NIRF"/>
    <property type="match status" value="1"/>
</dbReference>
<evidence type="ECO:0000256" key="3">
    <source>
        <dbReference type="ARBA" id="ARBA00023004"/>
    </source>
</evidence>
<keyword evidence="2 4" id="KW-0479">Metal-binding</keyword>
<dbReference type="PROSITE" id="PS51007">
    <property type="entry name" value="CYTC"/>
    <property type="match status" value="2"/>
</dbReference>
<evidence type="ECO:0000256" key="2">
    <source>
        <dbReference type="ARBA" id="ARBA00022723"/>
    </source>
</evidence>
<reference evidence="6 7" key="1">
    <citation type="submission" date="2019-02" db="EMBL/GenBank/DDBJ databases">
        <title>Deep-cultivation of Planctomycetes and their phenomic and genomic characterization uncovers novel biology.</title>
        <authorList>
            <person name="Wiegand S."/>
            <person name="Jogler M."/>
            <person name="Boedeker C."/>
            <person name="Pinto D."/>
            <person name="Vollmers J."/>
            <person name="Rivas-Marin E."/>
            <person name="Kohn T."/>
            <person name="Peeters S.H."/>
            <person name="Heuer A."/>
            <person name="Rast P."/>
            <person name="Oberbeckmann S."/>
            <person name="Bunk B."/>
            <person name="Jeske O."/>
            <person name="Meyerdierks A."/>
            <person name="Storesund J.E."/>
            <person name="Kallscheuer N."/>
            <person name="Luecker S."/>
            <person name="Lage O.M."/>
            <person name="Pohl T."/>
            <person name="Merkel B.J."/>
            <person name="Hornburger P."/>
            <person name="Mueller R.-W."/>
            <person name="Bruemmer F."/>
            <person name="Labrenz M."/>
            <person name="Spormann A.M."/>
            <person name="Op Den Camp H."/>
            <person name="Overmann J."/>
            <person name="Amann R."/>
            <person name="Jetten M.S.M."/>
            <person name="Mascher T."/>
            <person name="Medema M.H."/>
            <person name="Devos D.P."/>
            <person name="Kaster A.-K."/>
            <person name="Ovreas L."/>
            <person name="Rohde M."/>
            <person name="Galperin M.Y."/>
            <person name="Jogler C."/>
        </authorList>
    </citation>
    <scope>NUCLEOTIDE SEQUENCE [LARGE SCALE GENOMIC DNA]</scope>
    <source>
        <strain evidence="6 7">Pla52n</strain>
    </source>
</reference>
<dbReference type="InterPro" id="IPR051200">
    <property type="entry name" value="Host-pathogen_enzymatic-act"/>
</dbReference>
<dbReference type="Gene3D" id="2.130.10.10">
    <property type="entry name" value="YVTN repeat-like/Quinoprotein amine dehydrogenase"/>
    <property type="match status" value="1"/>
</dbReference>
<evidence type="ECO:0000313" key="7">
    <source>
        <dbReference type="Proteomes" id="UP000320176"/>
    </source>
</evidence>
<keyword evidence="3 4" id="KW-0408">Iron</keyword>
<comment type="caution">
    <text evidence="6">The sequence shown here is derived from an EMBL/GenBank/DDBJ whole genome shotgun (WGS) entry which is preliminary data.</text>
</comment>
<dbReference type="GO" id="GO:0046872">
    <property type="term" value="F:metal ion binding"/>
    <property type="evidence" value="ECO:0007669"/>
    <property type="project" value="UniProtKB-KW"/>
</dbReference>
<dbReference type="EMBL" id="SJPN01000006">
    <property type="protein sequence ID" value="TWT98418.1"/>
    <property type="molecule type" value="Genomic_DNA"/>
</dbReference>
<evidence type="ECO:0000256" key="4">
    <source>
        <dbReference type="PROSITE-ProRule" id="PRU00433"/>
    </source>
</evidence>
<dbReference type="SUPFAM" id="SSF46626">
    <property type="entry name" value="Cytochrome c"/>
    <property type="match status" value="2"/>
</dbReference>
<dbReference type="NCBIfam" id="TIGR02276">
    <property type="entry name" value="beta_rpt_yvtn"/>
    <property type="match status" value="1"/>
</dbReference>
<dbReference type="InterPro" id="IPR036909">
    <property type="entry name" value="Cyt_c-like_dom_sf"/>
</dbReference>